<protein>
    <submittedName>
        <fullName evidence="2">Ribosomal protein S12 methylthiotransferase accessory factor</fullName>
    </submittedName>
</protein>
<sequence>MNSFVVIVGDGMLADRVCAQISAWYPVFRQSNFKKRFPVRADLVLALDDMWNPAVHQQAEEVTRGAQVPWLRGFISFGEGVIGPLVRPDRPGCSQCADLRRLLGGKERHEMREVQGKLAEAGGMTRDPWASNTGLVHMAHIIAAEARRVIEGERPHSAGRVCLTELKSLNSSWHSFVPDSLCGVCSRIPDDTPELARVSLQPSPKINRGSFRCKPLGGLKDVLVKDYLDNRTGLFNSKMYDLVTPFADASVNMPMFDGDEGTAGRTQVYSDSELTAILEGLERHCGLEPRGKRTVVHDSYRNVKGQALDPLKVGVHTDEQYAMPGFPFAKFDPDRAIDWVWGYSLIEERPILVPELLSYYSLGCGSAGFVYETSNGCALGGSREEAIFYGIMEVVERDSFLLTWYAELNLPRLDPLSAGDEELELMIERMRAVAGYDLYLYNATMEHGIPSIFAIAKNRKDAGLNLILAAGAHLDPVRAAKSAIQELAGMMLNLDEKLEKNKGKYEKMLNDDSLVRQMDDHGMLYGLPQAEERLGFLLNDSRPLRSFEGEFKWTSVHGDLTDDLKDLLAALGSRDLDVIVVDQTAPELEKNGLHCVKVLIPGMLPMTFGHHLTRLTGLERVLNVPAELGYADRPLSFEQLNQKPHPFP</sequence>
<dbReference type="InterPro" id="IPR022291">
    <property type="entry name" value="Bacteriocin_synth_cyclodeHase"/>
</dbReference>
<keyword evidence="2" id="KW-0689">Ribosomal protein</keyword>
<dbReference type="InterPro" id="IPR003776">
    <property type="entry name" value="YcaO-like_dom"/>
</dbReference>
<dbReference type="AlphaFoldDB" id="A0A0V8HPI2"/>
<name>A0A0V8HPI2_9BACI</name>
<dbReference type="PANTHER" id="PTHR37809">
    <property type="entry name" value="RIBOSOMAL PROTEIN S12 METHYLTHIOTRANSFERASE ACCESSORY FACTOR YCAO"/>
    <property type="match status" value="1"/>
</dbReference>
<keyword evidence="2" id="KW-0687">Ribonucleoprotein</keyword>
<proteinExistence type="predicted"/>
<reference evidence="3" key="1">
    <citation type="submission" date="2016-08" db="EMBL/GenBank/DDBJ databases">
        <authorList>
            <person name="Varghese N."/>
            <person name="Submissions Spin"/>
        </authorList>
    </citation>
    <scope>NUCLEOTIDE SEQUENCE [LARGE SCALE GENOMIC DNA]</scope>
    <source>
        <strain evidence="3">SGD-1123</strain>
    </source>
</reference>
<dbReference type="Gene3D" id="3.30.40.250">
    <property type="match status" value="1"/>
</dbReference>
<dbReference type="GO" id="GO:0016740">
    <property type="term" value="F:transferase activity"/>
    <property type="evidence" value="ECO:0007669"/>
    <property type="project" value="UniProtKB-KW"/>
</dbReference>
<dbReference type="NCBIfam" id="TIGR03882">
    <property type="entry name" value="cyclo_dehyd_2"/>
    <property type="match status" value="1"/>
</dbReference>
<dbReference type="RefSeq" id="WP_058297176.1">
    <property type="nucleotide sequence ID" value="NZ_FMAU01000001.1"/>
</dbReference>
<dbReference type="PANTHER" id="PTHR37809:SF1">
    <property type="entry name" value="RIBOSOMAL PROTEIN S12 METHYLTHIOTRANSFERASE ACCESSORY FACTOR YCAO"/>
    <property type="match status" value="1"/>
</dbReference>
<keyword evidence="3" id="KW-1185">Reference proteome</keyword>
<gene>
    <name evidence="2" type="ORF">GA0061094_0257</name>
</gene>
<dbReference type="Gene3D" id="3.30.1330.230">
    <property type="match status" value="1"/>
</dbReference>
<feature type="domain" description="YcaO" evidence="1">
    <location>
        <begin position="264"/>
        <end position="648"/>
    </location>
</feature>
<dbReference type="Gene3D" id="3.30.160.660">
    <property type="match status" value="1"/>
</dbReference>
<dbReference type="Proteomes" id="UP000181997">
    <property type="component" value="Unassembled WGS sequence"/>
</dbReference>
<evidence type="ECO:0000313" key="2">
    <source>
        <dbReference type="EMBL" id="SCB75009.1"/>
    </source>
</evidence>
<evidence type="ECO:0000259" key="1">
    <source>
        <dbReference type="PROSITE" id="PS51664"/>
    </source>
</evidence>
<dbReference type="GO" id="GO:0005840">
    <property type="term" value="C:ribosome"/>
    <property type="evidence" value="ECO:0007669"/>
    <property type="project" value="UniProtKB-KW"/>
</dbReference>
<keyword evidence="2" id="KW-0808">Transferase</keyword>
<dbReference type="OrthoDB" id="2379922at2"/>
<accession>A0A0V8HPI2</accession>
<dbReference type="Gene3D" id="3.40.50.720">
    <property type="entry name" value="NAD(P)-binding Rossmann-like Domain"/>
    <property type="match status" value="1"/>
</dbReference>
<dbReference type="EMBL" id="FMAU01000001">
    <property type="protein sequence ID" value="SCB75009.1"/>
    <property type="molecule type" value="Genomic_DNA"/>
</dbReference>
<dbReference type="Pfam" id="PF02624">
    <property type="entry name" value="YcaO"/>
    <property type="match status" value="1"/>
</dbReference>
<dbReference type="NCBIfam" id="TIGR03604">
    <property type="entry name" value="TOMM_cyclo_SagD"/>
    <property type="match status" value="1"/>
</dbReference>
<dbReference type="InterPro" id="IPR027624">
    <property type="entry name" value="TOMM_cyclo_SagD"/>
</dbReference>
<evidence type="ECO:0000313" key="3">
    <source>
        <dbReference type="Proteomes" id="UP000181997"/>
    </source>
</evidence>
<dbReference type="PROSITE" id="PS51664">
    <property type="entry name" value="YCAO"/>
    <property type="match status" value="1"/>
</dbReference>
<organism evidence="2 3">
    <name type="scientific">[Bacillus] enclensis</name>
    <dbReference type="NCBI Taxonomy" id="1402860"/>
    <lineage>
        <taxon>Bacteria</taxon>
        <taxon>Bacillati</taxon>
        <taxon>Bacillota</taxon>
        <taxon>Bacilli</taxon>
        <taxon>Bacillales</taxon>
        <taxon>Bacillaceae</taxon>
        <taxon>Rossellomorea</taxon>
    </lineage>
</organism>